<dbReference type="PIRSF" id="PIRSF015582">
    <property type="entry name" value="Cit_lyase_B"/>
    <property type="match status" value="1"/>
</dbReference>
<dbReference type="Proteomes" id="UP000565711">
    <property type="component" value="Unassembled WGS sequence"/>
</dbReference>
<feature type="domain" description="HpcH/HpaI aldolase/citrate lyase" evidence="6">
    <location>
        <begin position="4"/>
        <end position="209"/>
    </location>
</feature>
<evidence type="ECO:0000256" key="1">
    <source>
        <dbReference type="ARBA" id="ARBA00001946"/>
    </source>
</evidence>
<organism evidence="7 8">
    <name type="scientific">Nocardia vermiculata</name>
    <dbReference type="NCBI Taxonomy" id="257274"/>
    <lineage>
        <taxon>Bacteria</taxon>
        <taxon>Bacillati</taxon>
        <taxon>Actinomycetota</taxon>
        <taxon>Actinomycetes</taxon>
        <taxon>Mycobacteriales</taxon>
        <taxon>Nocardiaceae</taxon>
        <taxon>Nocardia</taxon>
    </lineage>
</organism>
<dbReference type="Pfam" id="PF03328">
    <property type="entry name" value="HpcH_HpaI"/>
    <property type="match status" value="1"/>
</dbReference>
<evidence type="ECO:0000256" key="4">
    <source>
        <dbReference type="PIRSR" id="PIRSR015582-1"/>
    </source>
</evidence>
<proteinExistence type="predicted"/>
<dbReference type="Gene3D" id="3.20.20.60">
    <property type="entry name" value="Phosphoenolpyruvate-binding domains"/>
    <property type="match status" value="1"/>
</dbReference>
<evidence type="ECO:0000259" key="6">
    <source>
        <dbReference type="Pfam" id="PF03328"/>
    </source>
</evidence>
<reference evidence="7 8" key="1">
    <citation type="submission" date="2020-04" db="EMBL/GenBank/DDBJ databases">
        <title>MicrobeNet Type strains.</title>
        <authorList>
            <person name="Nicholson A.C."/>
        </authorList>
    </citation>
    <scope>NUCLEOTIDE SEQUENCE [LARGE SCALE GENOMIC DNA]</scope>
    <source>
        <strain evidence="7 8">JCM 12354</strain>
    </source>
</reference>
<feature type="binding site" evidence="5">
    <location>
        <position position="117"/>
    </location>
    <ligand>
        <name>Mg(2+)</name>
        <dbReference type="ChEBI" id="CHEBI:18420"/>
    </ligand>
</feature>
<keyword evidence="7" id="KW-0456">Lyase</keyword>
<dbReference type="EMBL" id="JAAXOP010000002">
    <property type="protein sequence ID" value="NKY49198.1"/>
    <property type="molecule type" value="Genomic_DNA"/>
</dbReference>
<dbReference type="AlphaFoldDB" id="A0A846XVT2"/>
<feature type="binding site" evidence="5">
    <location>
        <position position="144"/>
    </location>
    <ligand>
        <name>Mg(2+)</name>
        <dbReference type="ChEBI" id="CHEBI:18420"/>
    </ligand>
</feature>
<name>A0A846XVT2_9NOCA</name>
<dbReference type="GO" id="GO:0006107">
    <property type="term" value="P:oxaloacetate metabolic process"/>
    <property type="evidence" value="ECO:0007669"/>
    <property type="project" value="TreeGrafter"/>
</dbReference>
<keyword evidence="3 5" id="KW-0460">Magnesium</keyword>
<keyword evidence="8" id="KW-1185">Reference proteome</keyword>
<evidence type="ECO:0000313" key="7">
    <source>
        <dbReference type="EMBL" id="NKY49198.1"/>
    </source>
</evidence>
<dbReference type="PANTHER" id="PTHR32308:SF10">
    <property type="entry name" value="CITRATE LYASE SUBUNIT BETA"/>
    <property type="match status" value="1"/>
</dbReference>
<dbReference type="InterPro" id="IPR040442">
    <property type="entry name" value="Pyrv_kinase-like_dom_sf"/>
</dbReference>
<evidence type="ECO:0000256" key="2">
    <source>
        <dbReference type="ARBA" id="ARBA00022723"/>
    </source>
</evidence>
<dbReference type="PANTHER" id="PTHR32308">
    <property type="entry name" value="LYASE BETA SUBUNIT, PUTATIVE (AFU_ORTHOLOGUE AFUA_4G13030)-RELATED"/>
    <property type="match status" value="1"/>
</dbReference>
<dbReference type="InterPro" id="IPR005000">
    <property type="entry name" value="Aldolase/citrate-lyase_domain"/>
</dbReference>
<gene>
    <name evidence="7" type="ORF">HGA08_03110</name>
</gene>
<sequence>MIPRSWLYVPGHRVERIGKAFASAADAVVIDLEDAVPVDAKDRALDNALAALRDAPPGRLIWLRLNAVGSPWLDNELRALESAAELPSGVRLPKAEAPESVSAAAGRIRCPVHAIVESAAGLLAAPRIAQCHPRVTGIALGEADLAADLRVHPGGLAWARGWIVAASRAAGLGSPVQSVWTAVDDLAGLTETSRAGLAAGFFGRSVVHPKQIEIVNNAYTPTSDEQRRARRIIDRAATSLAAGETAVLDEDGRFIDPAVVANARVVLDRAAATQYQE</sequence>
<evidence type="ECO:0000256" key="3">
    <source>
        <dbReference type="ARBA" id="ARBA00022842"/>
    </source>
</evidence>
<evidence type="ECO:0000313" key="8">
    <source>
        <dbReference type="Proteomes" id="UP000565711"/>
    </source>
</evidence>
<keyword evidence="2 5" id="KW-0479">Metal-binding</keyword>
<feature type="binding site" evidence="4">
    <location>
        <position position="117"/>
    </location>
    <ligand>
        <name>substrate</name>
    </ligand>
</feature>
<comment type="caution">
    <text evidence="7">The sequence shown here is derived from an EMBL/GenBank/DDBJ whole genome shotgun (WGS) entry which is preliminary data.</text>
</comment>
<dbReference type="GO" id="GO:0000287">
    <property type="term" value="F:magnesium ion binding"/>
    <property type="evidence" value="ECO:0007669"/>
    <property type="project" value="TreeGrafter"/>
</dbReference>
<accession>A0A846XVT2</accession>
<dbReference type="GO" id="GO:0016829">
    <property type="term" value="F:lyase activity"/>
    <property type="evidence" value="ECO:0007669"/>
    <property type="project" value="UniProtKB-KW"/>
</dbReference>
<dbReference type="InterPro" id="IPR015813">
    <property type="entry name" value="Pyrv/PenolPyrv_kinase-like_dom"/>
</dbReference>
<evidence type="ECO:0000256" key="5">
    <source>
        <dbReference type="PIRSR" id="PIRSR015582-2"/>
    </source>
</evidence>
<protein>
    <submittedName>
        <fullName evidence="7">CoA ester lyase</fullName>
    </submittedName>
</protein>
<feature type="binding site" evidence="4">
    <location>
        <position position="64"/>
    </location>
    <ligand>
        <name>substrate</name>
    </ligand>
</feature>
<dbReference type="RefSeq" id="WP_067868754.1">
    <property type="nucleotide sequence ID" value="NZ_JAAXOP010000002.1"/>
</dbReference>
<comment type="cofactor">
    <cofactor evidence="1">
        <name>Mg(2+)</name>
        <dbReference type="ChEBI" id="CHEBI:18420"/>
    </cofactor>
</comment>
<dbReference type="SUPFAM" id="SSF51621">
    <property type="entry name" value="Phosphoenolpyruvate/pyruvate domain"/>
    <property type="match status" value="1"/>
</dbReference>
<dbReference type="InterPro" id="IPR011206">
    <property type="entry name" value="Citrate_lyase_beta/mcl1/mcl2"/>
</dbReference>